<dbReference type="PANTHER" id="PTHR40076:SF1">
    <property type="entry name" value="MEMBRANE PROTEIN"/>
    <property type="match status" value="1"/>
</dbReference>
<organism evidence="2">
    <name type="scientific">Singulisphaera sp. Ch08</name>
    <dbReference type="NCBI Taxonomy" id="3120278"/>
    <lineage>
        <taxon>Bacteria</taxon>
        <taxon>Pseudomonadati</taxon>
        <taxon>Planctomycetota</taxon>
        <taxon>Planctomycetia</taxon>
        <taxon>Isosphaerales</taxon>
        <taxon>Isosphaeraceae</taxon>
        <taxon>Singulisphaera</taxon>
    </lineage>
</organism>
<proteinExistence type="predicted"/>
<dbReference type="RefSeq" id="WP_406695690.1">
    <property type="nucleotide sequence ID" value="NZ_CP155447.1"/>
</dbReference>
<evidence type="ECO:0008006" key="3">
    <source>
        <dbReference type="Google" id="ProtNLM"/>
    </source>
</evidence>
<dbReference type="EMBL" id="CP155447">
    <property type="protein sequence ID" value="XBH02949.1"/>
    <property type="molecule type" value="Genomic_DNA"/>
</dbReference>
<accession>A0AAU7CD57</accession>
<evidence type="ECO:0000256" key="1">
    <source>
        <dbReference type="SAM" id="Phobius"/>
    </source>
</evidence>
<keyword evidence="1" id="KW-1133">Transmembrane helix</keyword>
<keyword evidence="1" id="KW-0812">Transmembrane</keyword>
<protein>
    <recommendedName>
        <fullName evidence="3">DUF975 family protein</fullName>
    </recommendedName>
</protein>
<dbReference type="InterPro" id="IPR010380">
    <property type="entry name" value="DUF975"/>
</dbReference>
<feature type="transmembrane region" description="Helical" evidence="1">
    <location>
        <begin position="187"/>
        <end position="220"/>
    </location>
</feature>
<feature type="transmembrane region" description="Helical" evidence="1">
    <location>
        <begin position="83"/>
        <end position="105"/>
    </location>
</feature>
<gene>
    <name evidence="2" type="ORF">V5E97_32265</name>
</gene>
<keyword evidence="1" id="KW-0472">Membrane</keyword>
<evidence type="ECO:0000313" key="2">
    <source>
        <dbReference type="EMBL" id="XBH02949.1"/>
    </source>
</evidence>
<sequence>MGVGDHQFDAADSPHFRRPVVRFSAISEAWTLVQAEWLTWALAMLVVLAGNSIVSKVADSLFHVGRAGGLVGFRWPMPREEMAVQVILAALINGFFVGGMFRMACRQIRGERIQVSDLFSVVDVLNELAMGSILCAAVVAIVSFVCFVIPGLILHGLFMFTLPLIVDGRLRAIAAIRQSYHALKAQWLSATLFHVVTSFLSGIGTCFFCVGILLTGPIYVLSIAILYRDFFLAKGVAFDSKPAPPYSDF</sequence>
<dbReference type="AlphaFoldDB" id="A0AAU7CD57"/>
<reference evidence="2" key="1">
    <citation type="submission" date="2024-05" db="EMBL/GenBank/DDBJ databases">
        <title>Planctomycetes of the genus Singulisphaera possess chitinolytic capabilities.</title>
        <authorList>
            <person name="Ivanova A."/>
        </authorList>
    </citation>
    <scope>NUCLEOTIDE SEQUENCE</scope>
    <source>
        <strain evidence="2">Ch08T</strain>
    </source>
</reference>
<name>A0AAU7CD57_9BACT</name>
<dbReference type="PANTHER" id="PTHR40076">
    <property type="entry name" value="MEMBRANE PROTEIN-RELATED"/>
    <property type="match status" value="1"/>
</dbReference>